<evidence type="ECO:0000256" key="2">
    <source>
        <dbReference type="ARBA" id="ARBA00022729"/>
    </source>
</evidence>
<dbReference type="InterPro" id="IPR005632">
    <property type="entry name" value="Chaperone_Skp"/>
</dbReference>
<dbReference type="Pfam" id="PF03938">
    <property type="entry name" value="OmpH"/>
    <property type="match status" value="1"/>
</dbReference>
<dbReference type="Gene3D" id="3.30.910.20">
    <property type="entry name" value="Skp domain"/>
    <property type="match status" value="1"/>
</dbReference>
<feature type="coiled-coil region" evidence="3">
    <location>
        <begin position="69"/>
        <end position="113"/>
    </location>
</feature>
<feature type="signal peptide" evidence="4">
    <location>
        <begin position="1"/>
        <end position="31"/>
    </location>
</feature>
<accession>A0A2U2AGT0</accession>
<dbReference type="GO" id="GO:0050821">
    <property type="term" value="P:protein stabilization"/>
    <property type="evidence" value="ECO:0007669"/>
    <property type="project" value="TreeGrafter"/>
</dbReference>
<protein>
    <recommendedName>
        <fullName evidence="7">OmpH family outer membrane protein</fullName>
    </recommendedName>
</protein>
<evidence type="ECO:0000256" key="1">
    <source>
        <dbReference type="ARBA" id="ARBA00009091"/>
    </source>
</evidence>
<dbReference type="PANTHER" id="PTHR35089:SF1">
    <property type="entry name" value="CHAPERONE PROTEIN SKP"/>
    <property type="match status" value="1"/>
</dbReference>
<comment type="caution">
    <text evidence="5">The sequence shown here is derived from an EMBL/GenBank/DDBJ whole genome shotgun (WGS) entry which is preliminary data.</text>
</comment>
<dbReference type="GO" id="GO:0005829">
    <property type="term" value="C:cytosol"/>
    <property type="evidence" value="ECO:0007669"/>
    <property type="project" value="TreeGrafter"/>
</dbReference>
<dbReference type="EMBL" id="QEWQ01000001">
    <property type="protein sequence ID" value="PWD81850.1"/>
    <property type="molecule type" value="Genomic_DNA"/>
</dbReference>
<evidence type="ECO:0008006" key="7">
    <source>
        <dbReference type="Google" id="ProtNLM"/>
    </source>
</evidence>
<dbReference type="SUPFAM" id="SSF111384">
    <property type="entry name" value="OmpH-like"/>
    <property type="match status" value="1"/>
</dbReference>
<evidence type="ECO:0000256" key="3">
    <source>
        <dbReference type="SAM" id="Coils"/>
    </source>
</evidence>
<dbReference type="AlphaFoldDB" id="A0A2U2AGT0"/>
<dbReference type="GO" id="GO:0051082">
    <property type="term" value="F:unfolded protein binding"/>
    <property type="evidence" value="ECO:0007669"/>
    <property type="project" value="InterPro"/>
</dbReference>
<keyword evidence="6" id="KW-1185">Reference proteome</keyword>
<evidence type="ECO:0000313" key="6">
    <source>
        <dbReference type="Proteomes" id="UP000245020"/>
    </source>
</evidence>
<proteinExistence type="inferred from homology"/>
<comment type="similarity">
    <text evidence="1">Belongs to the Skp family.</text>
</comment>
<reference evidence="6" key="1">
    <citation type="submission" date="2018-05" db="EMBL/GenBank/DDBJ databases">
        <title>Ignatzschineria dubaiensis sp. nov., isolated from necrotic foot tissues of dromedaries (Camelus dromedarius) and associated maggots in Dubai, United Arab Emirates.</title>
        <authorList>
            <person name="Tsang C.C."/>
            <person name="Tang J.Y.M."/>
            <person name="Fong J.Y.H."/>
            <person name="Kinne J."/>
            <person name="Lee H.H."/>
            <person name="Joseph M."/>
            <person name="Jose S."/>
            <person name="Schuster R.K."/>
            <person name="Tang Y."/>
            <person name="Sivakumar S."/>
            <person name="Chen J.H.K."/>
            <person name="Teng J.L.L."/>
            <person name="Lau S.K.P."/>
            <person name="Wernery U."/>
            <person name="Woo P.C.Y."/>
        </authorList>
    </citation>
    <scope>NUCLEOTIDE SEQUENCE [LARGE SCALE GENOMIC DNA]</scope>
    <source>
        <strain evidence="6">KCTC 22644</strain>
    </source>
</reference>
<evidence type="ECO:0000313" key="5">
    <source>
        <dbReference type="EMBL" id="PWD81850.1"/>
    </source>
</evidence>
<dbReference type="InterPro" id="IPR024930">
    <property type="entry name" value="Skp_dom_sf"/>
</dbReference>
<dbReference type="SMART" id="SM00935">
    <property type="entry name" value="OmpH"/>
    <property type="match status" value="1"/>
</dbReference>
<evidence type="ECO:0000256" key="4">
    <source>
        <dbReference type="SAM" id="SignalP"/>
    </source>
</evidence>
<keyword evidence="3" id="KW-0175">Coiled coil</keyword>
<sequence>MKKLMAKTLFRKGAAVCMMAALLIFSPFTFAKELRVGVVDINVLLEKYIEEKDIYSLLNEEFFARDQYLLNKRDQIESLRRELMNSSAEQTNTRELERTIVNLEREFVRLSNDTRQEFNLRKNEELYKLQREINQAILQYAKDNDYDLILESGLLFAKESLYLTEPIFQTLVKERQESAHEAE</sequence>
<name>A0A2U2AGT0_9GAMM</name>
<gene>
    <name evidence="5" type="ORF">DC083_01295</name>
</gene>
<organism evidence="5 6">
    <name type="scientific">Ignatzschineria ureiclastica</name>
    <dbReference type="NCBI Taxonomy" id="472582"/>
    <lineage>
        <taxon>Bacteria</taxon>
        <taxon>Pseudomonadati</taxon>
        <taxon>Pseudomonadota</taxon>
        <taxon>Gammaproteobacteria</taxon>
        <taxon>Cardiobacteriales</taxon>
        <taxon>Ignatzschineriaceae</taxon>
        <taxon>Ignatzschineria</taxon>
    </lineage>
</organism>
<dbReference type="Proteomes" id="UP000245020">
    <property type="component" value="Unassembled WGS sequence"/>
</dbReference>
<feature type="chain" id="PRO_5015508757" description="OmpH family outer membrane protein" evidence="4">
    <location>
        <begin position="32"/>
        <end position="183"/>
    </location>
</feature>
<keyword evidence="2 4" id="KW-0732">Signal</keyword>
<dbReference type="PANTHER" id="PTHR35089">
    <property type="entry name" value="CHAPERONE PROTEIN SKP"/>
    <property type="match status" value="1"/>
</dbReference>